<dbReference type="Pfam" id="PF01208">
    <property type="entry name" value="URO-D"/>
    <property type="match status" value="1"/>
</dbReference>
<proteinExistence type="predicted"/>
<dbReference type="Proteomes" id="UP000184164">
    <property type="component" value="Unassembled WGS sequence"/>
</dbReference>
<dbReference type="STRING" id="1484053.SAMN05444274_11225"/>
<name>A0A1M5FEE9_9BACT</name>
<accession>A0A1M5FEE9</accession>
<dbReference type="EMBL" id="FQUM01000012">
    <property type="protein sequence ID" value="SHF89818.1"/>
    <property type="molecule type" value="Genomic_DNA"/>
</dbReference>
<dbReference type="InterPro" id="IPR000257">
    <property type="entry name" value="Uroporphyrinogen_deCOase"/>
</dbReference>
<dbReference type="Gene3D" id="3.20.20.210">
    <property type="match status" value="1"/>
</dbReference>
<dbReference type="RefSeq" id="WP_073003287.1">
    <property type="nucleotide sequence ID" value="NZ_FQUM01000012.1"/>
</dbReference>
<keyword evidence="3" id="KW-1185">Reference proteome</keyword>
<evidence type="ECO:0000313" key="2">
    <source>
        <dbReference type="EMBL" id="SHF89818.1"/>
    </source>
</evidence>
<dbReference type="GO" id="GO:0004853">
    <property type="term" value="F:uroporphyrinogen decarboxylase activity"/>
    <property type="evidence" value="ECO:0007669"/>
    <property type="project" value="InterPro"/>
</dbReference>
<gene>
    <name evidence="2" type="ORF">SAMN05444274_11225</name>
</gene>
<sequence length="91" mass="10163">MPCSILFFRKRPVQLKKDFGDQIVFLGGGIDTQKVLPSGTVHDVRSSVRRNIDALAPGGGFVFNTVHNIQAEVPPENIVAMWEAFREFGKY</sequence>
<dbReference type="GO" id="GO:0006779">
    <property type="term" value="P:porphyrin-containing compound biosynthetic process"/>
    <property type="evidence" value="ECO:0007669"/>
    <property type="project" value="InterPro"/>
</dbReference>
<reference evidence="2 3" key="1">
    <citation type="submission" date="2016-11" db="EMBL/GenBank/DDBJ databases">
        <authorList>
            <person name="Jaros S."/>
            <person name="Januszkiewicz K."/>
            <person name="Wedrychowicz H."/>
        </authorList>
    </citation>
    <scope>NUCLEOTIDE SEQUENCE [LARGE SCALE GENOMIC DNA]</scope>
    <source>
        <strain evidence="2 3">DSM 26910</strain>
    </source>
</reference>
<evidence type="ECO:0000313" key="3">
    <source>
        <dbReference type="Proteomes" id="UP000184164"/>
    </source>
</evidence>
<feature type="domain" description="Uroporphyrinogen decarboxylase (URO-D)" evidence="1">
    <location>
        <begin position="14"/>
        <end position="87"/>
    </location>
</feature>
<dbReference type="AlphaFoldDB" id="A0A1M5FEE9"/>
<evidence type="ECO:0000259" key="1">
    <source>
        <dbReference type="Pfam" id="PF01208"/>
    </source>
</evidence>
<dbReference type="SUPFAM" id="SSF51726">
    <property type="entry name" value="UROD/MetE-like"/>
    <property type="match status" value="1"/>
</dbReference>
<dbReference type="InterPro" id="IPR038071">
    <property type="entry name" value="UROD/MetE-like_sf"/>
</dbReference>
<dbReference type="OrthoDB" id="9815759at2"/>
<protein>
    <submittedName>
        <fullName evidence="2">Uroporphyrinogen decarboxylase (URO-D)</fullName>
    </submittedName>
</protein>
<organism evidence="2 3">
    <name type="scientific">Mariniphaga anaerophila</name>
    <dbReference type="NCBI Taxonomy" id="1484053"/>
    <lineage>
        <taxon>Bacteria</taxon>
        <taxon>Pseudomonadati</taxon>
        <taxon>Bacteroidota</taxon>
        <taxon>Bacteroidia</taxon>
        <taxon>Marinilabiliales</taxon>
        <taxon>Prolixibacteraceae</taxon>
        <taxon>Mariniphaga</taxon>
    </lineage>
</organism>